<organism evidence="2 3">
    <name type="scientific">Flavobacterium fragile</name>
    <dbReference type="NCBI Taxonomy" id="2949085"/>
    <lineage>
        <taxon>Bacteria</taxon>
        <taxon>Pseudomonadati</taxon>
        <taxon>Bacteroidota</taxon>
        <taxon>Flavobacteriia</taxon>
        <taxon>Flavobacteriales</taxon>
        <taxon>Flavobacteriaceae</taxon>
        <taxon>Flavobacterium</taxon>
    </lineage>
</organism>
<name>A0ABT0TD16_9FLAO</name>
<dbReference type="SUPFAM" id="SSF56349">
    <property type="entry name" value="DNA breaking-rejoining enzymes"/>
    <property type="match status" value="1"/>
</dbReference>
<gene>
    <name evidence="2" type="ORF">NAT47_00345</name>
</gene>
<keyword evidence="3" id="KW-1185">Reference proteome</keyword>
<evidence type="ECO:0000256" key="1">
    <source>
        <dbReference type="ARBA" id="ARBA00023172"/>
    </source>
</evidence>
<dbReference type="RefSeq" id="WP_250579364.1">
    <property type="nucleotide sequence ID" value="NZ_JAMLJN010000001.1"/>
</dbReference>
<dbReference type="InterPro" id="IPR013762">
    <property type="entry name" value="Integrase-like_cat_sf"/>
</dbReference>
<accession>A0ABT0TD16</accession>
<evidence type="ECO:0000313" key="2">
    <source>
        <dbReference type="EMBL" id="MCL9768860.1"/>
    </source>
</evidence>
<keyword evidence="1" id="KW-0233">DNA recombination</keyword>
<evidence type="ECO:0008006" key="4">
    <source>
        <dbReference type="Google" id="ProtNLM"/>
    </source>
</evidence>
<dbReference type="Proteomes" id="UP001203342">
    <property type="component" value="Unassembled WGS sequence"/>
</dbReference>
<dbReference type="Gene3D" id="1.10.443.10">
    <property type="entry name" value="Intergrase catalytic core"/>
    <property type="match status" value="1"/>
</dbReference>
<proteinExistence type="predicted"/>
<protein>
    <recommendedName>
        <fullName evidence="4">Phage integrase family protein</fullName>
    </recommendedName>
</protein>
<evidence type="ECO:0000313" key="3">
    <source>
        <dbReference type="Proteomes" id="UP001203342"/>
    </source>
</evidence>
<reference evidence="2 3" key="1">
    <citation type="submission" date="2022-05" db="EMBL/GenBank/DDBJ databases">
        <title>Flavobacterium sp., isolated from activated sludge.</title>
        <authorList>
            <person name="Ran Q."/>
        </authorList>
    </citation>
    <scope>NUCLEOTIDE SEQUENCE [LARGE SCALE GENOMIC DNA]</scope>
    <source>
        <strain evidence="2 3">HXWNR69</strain>
    </source>
</reference>
<dbReference type="InterPro" id="IPR011010">
    <property type="entry name" value="DNA_brk_join_enz"/>
</dbReference>
<comment type="caution">
    <text evidence="2">The sequence shown here is derived from an EMBL/GenBank/DDBJ whole genome shotgun (WGS) entry which is preliminary data.</text>
</comment>
<sequence>MGIPTFDVNINCLSKSWVVNITGICTQINTRKKVVFNEYGSGHFAPKLSGQFELESGGHFKLELGGQYHWNLQLAKYIDEVRPKTLMMRTDILVLNKLGKPFTVDGVGSIIEPLKCLFPDRKLNPQTIRMSVICNWLNERKLTLEQTQELSGHKWIGTTEKYIKSNATNERELINRYFPI</sequence>
<dbReference type="EMBL" id="JAMLJN010000001">
    <property type="protein sequence ID" value="MCL9768860.1"/>
    <property type="molecule type" value="Genomic_DNA"/>
</dbReference>